<accession>A0AAN9HRS3</accession>
<feature type="coiled-coil region" evidence="1">
    <location>
        <begin position="74"/>
        <end position="108"/>
    </location>
</feature>
<feature type="coiled-coil region" evidence="1">
    <location>
        <begin position="813"/>
        <end position="875"/>
    </location>
</feature>
<feature type="coiled-coil region" evidence="1">
    <location>
        <begin position="654"/>
        <end position="706"/>
    </location>
</feature>
<proteinExistence type="predicted"/>
<evidence type="ECO:0000313" key="2">
    <source>
        <dbReference type="EMBL" id="KAK7246706.1"/>
    </source>
</evidence>
<organism evidence="2 3">
    <name type="scientific">Crotalaria pallida</name>
    <name type="common">Smooth rattlebox</name>
    <name type="synonym">Crotalaria striata</name>
    <dbReference type="NCBI Taxonomy" id="3830"/>
    <lineage>
        <taxon>Eukaryota</taxon>
        <taxon>Viridiplantae</taxon>
        <taxon>Streptophyta</taxon>
        <taxon>Embryophyta</taxon>
        <taxon>Tracheophyta</taxon>
        <taxon>Spermatophyta</taxon>
        <taxon>Magnoliopsida</taxon>
        <taxon>eudicotyledons</taxon>
        <taxon>Gunneridae</taxon>
        <taxon>Pentapetalae</taxon>
        <taxon>rosids</taxon>
        <taxon>fabids</taxon>
        <taxon>Fabales</taxon>
        <taxon>Fabaceae</taxon>
        <taxon>Papilionoideae</taxon>
        <taxon>50 kb inversion clade</taxon>
        <taxon>genistoids sensu lato</taxon>
        <taxon>core genistoids</taxon>
        <taxon>Crotalarieae</taxon>
        <taxon>Crotalaria</taxon>
    </lineage>
</organism>
<evidence type="ECO:0000256" key="1">
    <source>
        <dbReference type="SAM" id="Coils"/>
    </source>
</evidence>
<protein>
    <submittedName>
        <fullName evidence="2">Uncharacterized protein</fullName>
    </submittedName>
</protein>
<reference evidence="2 3" key="1">
    <citation type="submission" date="2024-01" db="EMBL/GenBank/DDBJ databases">
        <title>The genomes of 5 underutilized Papilionoideae crops provide insights into root nodulation and disease resistanc.</title>
        <authorList>
            <person name="Yuan L."/>
        </authorList>
    </citation>
    <scope>NUCLEOTIDE SEQUENCE [LARGE SCALE GENOMIC DNA]</scope>
    <source>
        <strain evidence="2">ZHUSHIDOU_FW_LH</strain>
        <tissue evidence="2">Leaf</tissue>
    </source>
</reference>
<dbReference type="Proteomes" id="UP001372338">
    <property type="component" value="Unassembled WGS sequence"/>
</dbReference>
<name>A0AAN9HRS3_CROPI</name>
<dbReference type="PANTHER" id="PTHR45287">
    <property type="entry name" value="OS03G0691500 PROTEIN"/>
    <property type="match status" value="1"/>
</dbReference>
<dbReference type="InterPro" id="IPR040262">
    <property type="entry name" value="At4g38062-like"/>
</dbReference>
<comment type="caution">
    <text evidence="2">The sequence shown here is derived from an EMBL/GenBank/DDBJ whole genome shotgun (WGS) entry which is preliminary data.</text>
</comment>
<evidence type="ECO:0000313" key="3">
    <source>
        <dbReference type="Proteomes" id="UP001372338"/>
    </source>
</evidence>
<dbReference type="PANTHER" id="PTHR45287:SF3">
    <property type="entry name" value="PROTEIN, PUTATIVE-RELATED"/>
    <property type="match status" value="1"/>
</dbReference>
<feature type="coiled-coil region" evidence="1">
    <location>
        <begin position="183"/>
        <end position="238"/>
    </location>
</feature>
<sequence>MERRARRKGERRKIQKLRVSFGLVLALPQRQNRSIHSFIELSALSSQQQRLLSLSLTLLTHTHRFEICVQERKMDNAQRELDDAKAEVEKLKAECRVQTELVESLKRDRCEEFLKFQETRKQAENQARELYLKSEEIYELTKINEDLKSSLREKEMHVAHFSSENKKIQADCAERLLKLEECNRGLVSALDELTARNNILEQNACDSSKEISALRERLSAMEKKYLEAEEKAQQARTLKRRDDVILQLEEENMSVQDKIKWRNEQFKHLEEAHEKLQVQFRSSKEEREKERSELVGEISSLQISLDSQTKISEGLQSRLELCNHALAHEESKRKLLEAEISEFKTSFKDVFAQCEEKKSEIHQLTILRNEEIAQLRNSLGEKEMLVRELERKVLHLEQDNQELGDLLKELREAQIQNAGANSLVSKLRSKLKRLEEVHKTCPSILKSKESEWNNQVEKMDADISTYKSTLTAKEQEIRELQMELEKCHLAIEENYMGLLIFKSELVEAYLKSLSAAESDKAVPINENEEQSRDKDSSLETMACKHFLLGEELEQQKKMLEESYKGQLILKEQLLQLENTLKYERSVAFEIQEKLKLEIANKNDELSQLDSEAHKWKYAAETLKVSCEEIQRTCKEMETSLISQIENEKALKLKNENLLCNAKHQERKSKDLQKQIALLEMHNAEGMQEAERYKQEKEELVHIVENKDCCIKDLQNDVAIACLKHESMRKELEDAILAKLNAEKALELEKKMLLKVKDERDETIKHFEELAMAMQQDLLAALCFSFSKQVEKWVEVSVLNEALKNAECLTRQEIKEKNMRIVESELEMNSLRENFTLAEESSFHSKQEAKQLHASLEAMKLEIERLADKQQTMEGAITELKFEKGNLLHEIMKLSKEKEDMLVLIEAMYGRVREFSSEDMQLMEMLGNMLNNSVDENVTTKDLVVCDKLHYSTRDSANSFSSPPTIKKLEENFDERLPLREVNSFHM</sequence>
<feature type="coiled-coil region" evidence="1">
    <location>
        <begin position="463"/>
        <end position="490"/>
    </location>
</feature>
<keyword evidence="1" id="KW-0175">Coiled coil</keyword>
<feature type="coiled-coil region" evidence="1">
    <location>
        <begin position="372"/>
        <end position="437"/>
    </location>
</feature>
<feature type="coiled-coil region" evidence="1">
    <location>
        <begin position="266"/>
        <end position="293"/>
    </location>
</feature>
<dbReference type="EMBL" id="JAYWIO010000008">
    <property type="protein sequence ID" value="KAK7246706.1"/>
    <property type="molecule type" value="Genomic_DNA"/>
</dbReference>
<gene>
    <name evidence="2" type="ORF">RIF29_41576</name>
</gene>
<keyword evidence="3" id="KW-1185">Reference proteome</keyword>
<dbReference type="AlphaFoldDB" id="A0AAN9HRS3"/>